<keyword evidence="3" id="KW-0560">Oxidoreductase</keyword>
<accession>A0A0P8XZ99</accession>
<feature type="domain" description="BESS" evidence="2">
    <location>
        <begin position="144"/>
        <end position="183"/>
    </location>
</feature>
<dbReference type="KEGG" id="dan:6501216"/>
<dbReference type="InterPro" id="IPR004210">
    <property type="entry name" value="BESS_motif"/>
</dbReference>
<dbReference type="GO" id="GO:0004368">
    <property type="term" value="F:glycerol-3-phosphate dehydrogenase (quinone) activity"/>
    <property type="evidence" value="ECO:0007669"/>
    <property type="project" value="UniProtKB-EC"/>
</dbReference>
<name>A0A0P8XZ99_DROAN</name>
<dbReference type="Pfam" id="PF02944">
    <property type="entry name" value="BESS"/>
    <property type="match status" value="1"/>
</dbReference>
<dbReference type="OrthoDB" id="6487365at2759"/>
<comment type="subcellular location">
    <subcellularLocation>
        <location evidence="1">Nucleus</location>
    </subcellularLocation>
</comment>
<proteinExistence type="predicted"/>
<organism evidence="3 4">
    <name type="scientific">Drosophila ananassae</name>
    <name type="common">Fruit fly</name>
    <dbReference type="NCBI Taxonomy" id="7217"/>
    <lineage>
        <taxon>Eukaryota</taxon>
        <taxon>Metazoa</taxon>
        <taxon>Ecdysozoa</taxon>
        <taxon>Arthropoda</taxon>
        <taxon>Hexapoda</taxon>
        <taxon>Insecta</taxon>
        <taxon>Pterygota</taxon>
        <taxon>Neoptera</taxon>
        <taxon>Endopterygota</taxon>
        <taxon>Diptera</taxon>
        <taxon>Brachycera</taxon>
        <taxon>Muscomorpha</taxon>
        <taxon>Ephydroidea</taxon>
        <taxon>Drosophilidae</taxon>
        <taxon>Drosophila</taxon>
        <taxon>Sophophora</taxon>
    </lineage>
</organism>
<dbReference type="EC" id="1.1.1.8" evidence="3"/>
<gene>
    <name evidence="3" type="primary">Dana\GF18442</name>
    <name evidence="3" type="synonym">dana_GLEANR_19698</name>
    <name evidence="3" type="ORF">GF18442</name>
</gene>
<dbReference type="EMBL" id="CH902617">
    <property type="protein sequence ID" value="KPU80215.1"/>
    <property type="molecule type" value="Genomic_DNA"/>
</dbReference>
<keyword evidence="1" id="KW-0539">Nucleus</keyword>
<dbReference type="AlphaFoldDB" id="A0A0P8XZ99"/>
<reference evidence="3 4" key="1">
    <citation type="journal article" date="2007" name="Nature">
        <title>Evolution of genes and genomes on the Drosophila phylogeny.</title>
        <authorList>
            <consortium name="Drosophila 12 Genomes Consortium"/>
            <person name="Clark A.G."/>
            <person name="Eisen M.B."/>
            <person name="Smith D.R."/>
            <person name="Bergman C.M."/>
            <person name="Oliver B."/>
            <person name="Markow T.A."/>
            <person name="Kaufman T.C."/>
            <person name="Kellis M."/>
            <person name="Gelbart W."/>
            <person name="Iyer V.N."/>
            <person name="Pollard D.A."/>
            <person name="Sackton T.B."/>
            <person name="Larracuente A.M."/>
            <person name="Singh N.D."/>
            <person name="Abad J.P."/>
            <person name="Abt D.N."/>
            <person name="Adryan B."/>
            <person name="Aguade M."/>
            <person name="Akashi H."/>
            <person name="Anderson W.W."/>
            <person name="Aquadro C.F."/>
            <person name="Ardell D.H."/>
            <person name="Arguello R."/>
            <person name="Artieri C.G."/>
            <person name="Barbash D.A."/>
            <person name="Barker D."/>
            <person name="Barsanti P."/>
            <person name="Batterham P."/>
            <person name="Batzoglou S."/>
            <person name="Begun D."/>
            <person name="Bhutkar A."/>
            <person name="Blanco E."/>
            <person name="Bosak S.A."/>
            <person name="Bradley R.K."/>
            <person name="Brand A.D."/>
            <person name="Brent M.R."/>
            <person name="Brooks A.N."/>
            <person name="Brown R.H."/>
            <person name="Butlin R.K."/>
            <person name="Caggese C."/>
            <person name="Calvi B.R."/>
            <person name="Bernardo de Carvalho A."/>
            <person name="Caspi A."/>
            <person name="Castrezana S."/>
            <person name="Celniker S.E."/>
            <person name="Chang J.L."/>
            <person name="Chapple C."/>
            <person name="Chatterji S."/>
            <person name="Chinwalla A."/>
            <person name="Civetta A."/>
            <person name="Clifton S.W."/>
            <person name="Comeron J.M."/>
            <person name="Costello J.C."/>
            <person name="Coyne J.A."/>
            <person name="Daub J."/>
            <person name="David R.G."/>
            <person name="Delcher A.L."/>
            <person name="Delehaunty K."/>
            <person name="Do C.B."/>
            <person name="Ebling H."/>
            <person name="Edwards K."/>
            <person name="Eickbush T."/>
            <person name="Evans J.D."/>
            <person name="Filipski A."/>
            <person name="Findeiss S."/>
            <person name="Freyhult E."/>
            <person name="Fulton L."/>
            <person name="Fulton R."/>
            <person name="Garcia A.C."/>
            <person name="Gardiner A."/>
            <person name="Garfield D.A."/>
            <person name="Garvin B.E."/>
            <person name="Gibson G."/>
            <person name="Gilbert D."/>
            <person name="Gnerre S."/>
            <person name="Godfrey J."/>
            <person name="Good R."/>
            <person name="Gotea V."/>
            <person name="Gravely B."/>
            <person name="Greenberg A.J."/>
            <person name="Griffiths-Jones S."/>
            <person name="Gross S."/>
            <person name="Guigo R."/>
            <person name="Gustafson E.A."/>
            <person name="Haerty W."/>
            <person name="Hahn M.W."/>
            <person name="Halligan D.L."/>
            <person name="Halpern A.L."/>
            <person name="Halter G.M."/>
            <person name="Han M.V."/>
            <person name="Heger A."/>
            <person name="Hillier L."/>
            <person name="Hinrichs A.S."/>
            <person name="Holmes I."/>
            <person name="Hoskins R.A."/>
            <person name="Hubisz M.J."/>
            <person name="Hultmark D."/>
            <person name="Huntley M.A."/>
            <person name="Jaffe D.B."/>
            <person name="Jagadeeshan S."/>
            <person name="Jeck W.R."/>
            <person name="Johnson J."/>
            <person name="Jones C.D."/>
            <person name="Jordan W.C."/>
            <person name="Karpen G.H."/>
            <person name="Kataoka E."/>
            <person name="Keightley P.D."/>
            <person name="Kheradpour P."/>
            <person name="Kirkness E.F."/>
            <person name="Koerich L.B."/>
            <person name="Kristiansen K."/>
            <person name="Kudrna D."/>
            <person name="Kulathinal R.J."/>
            <person name="Kumar S."/>
            <person name="Kwok R."/>
            <person name="Lander E."/>
            <person name="Langley C.H."/>
            <person name="Lapoint R."/>
            <person name="Lazzaro B.P."/>
            <person name="Lee S.J."/>
            <person name="Levesque L."/>
            <person name="Li R."/>
            <person name="Lin C.F."/>
            <person name="Lin M.F."/>
            <person name="Lindblad-Toh K."/>
            <person name="Llopart A."/>
            <person name="Long M."/>
            <person name="Low L."/>
            <person name="Lozovsky E."/>
            <person name="Lu J."/>
            <person name="Luo M."/>
            <person name="Machado C.A."/>
            <person name="Makalowski W."/>
            <person name="Marzo M."/>
            <person name="Matsuda M."/>
            <person name="Matzkin L."/>
            <person name="McAllister B."/>
            <person name="McBride C.S."/>
            <person name="McKernan B."/>
            <person name="McKernan K."/>
            <person name="Mendez-Lago M."/>
            <person name="Minx P."/>
            <person name="Mollenhauer M.U."/>
            <person name="Montooth K."/>
            <person name="Mount S.M."/>
            <person name="Mu X."/>
            <person name="Myers E."/>
            <person name="Negre B."/>
            <person name="Newfeld S."/>
            <person name="Nielsen R."/>
            <person name="Noor M.A."/>
            <person name="O'Grady P."/>
            <person name="Pachter L."/>
            <person name="Papaceit M."/>
            <person name="Parisi M.J."/>
            <person name="Parisi M."/>
            <person name="Parts L."/>
            <person name="Pedersen J.S."/>
            <person name="Pesole G."/>
            <person name="Phillippy A.M."/>
            <person name="Ponting C.P."/>
            <person name="Pop M."/>
            <person name="Porcelli D."/>
            <person name="Powell J.R."/>
            <person name="Prohaska S."/>
            <person name="Pruitt K."/>
            <person name="Puig M."/>
            <person name="Quesneville H."/>
            <person name="Ram K.R."/>
            <person name="Rand D."/>
            <person name="Rasmussen M.D."/>
            <person name="Reed L.K."/>
            <person name="Reenan R."/>
            <person name="Reily A."/>
            <person name="Remington K.A."/>
            <person name="Rieger T.T."/>
            <person name="Ritchie M.G."/>
            <person name="Robin C."/>
            <person name="Rogers Y.H."/>
            <person name="Rohde C."/>
            <person name="Rozas J."/>
            <person name="Rubenfield M.J."/>
            <person name="Ruiz A."/>
            <person name="Russo S."/>
            <person name="Salzberg S.L."/>
            <person name="Sanchez-Gracia A."/>
            <person name="Saranga D.J."/>
            <person name="Sato H."/>
            <person name="Schaeffer S.W."/>
            <person name="Schatz M.C."/>
            <person name="Schlenke T."/>
            <person name="Schwartz R."/>
            <person name="Segarra C."/>
            <person name="Singh R.S."/>
            <person name="Sirot L."/>
            <person name="Sirota M."/>
            <person name="Sisneros N.B."/>
            <person name="Smith C.D."/>
            <person name="Smith T.F."/>
            <person name="Spieth J."/>
            <person name="Stage D.E."/>
            <person name="Stark A."/>
            <person name="Stephan W."/>
            <person name="Strausberg R.L."/>
            <person name="Strempel S."/>
            <person name="Sturgill D."/>
            <person name="Sutton G."/>
            <person name="Sutton G.G."/>
            <person name="Tao W."/>
            <person name="Teichmann S."/>
            <person name="Tobari Y.N."/>
            <person name="Tomimura Y."/>
            <person name="Tsolas J.M."/>
            <person name="Valente V.L."/>
            <person name="Venter E."/>
            <person name="Venter J.C."/>
            <person name="Vicario S."/>
            <person name="Vieira F.G."/>
            <person name="Vilella A.J."/>
            <person name="Villasante A."/>
            <person name="Walenz B."/>
            <person name="Wang J."/>
            <person name="Wasserman M."/>
            <person name="Watts T."/>
            <person name="Wilson D."/>
            <person name="Wilson R.K."/>
            <person name="Wing R.A."/>
            <person name="Wolfner M.F."/>
            <person name="Wong A."/>
            <person name="Wong G.K."/>
            <person name="Wu C.I."/>
            <person name="Wu G."/>
            <person name="Yamamoto D."/>
            <person name="Yang H.P."/>
            <person name="Yang S.P."/>
            <person name="Yorke J.A."/>
            <person name="Yoshida K."/>
            <person name="Zdobnov E."/>
            <person name="Zhang P."/>
            <person name="Zhang Y."/>
            <person name="Zimin A.V."/>
            <person name="Baldwin J."/>
            <person name="Abdouelleil A."/>
            <person name="Abdulkadir J."/>
            <person name="Abebe A."/>
            <person name="Abera B."/>
            <person name="Abreu J."/>
            <person name="Acer S.C."/>
            <person name="Aftuck L."/>
            <person name="Alexander A."/>
            <person name="An P."/>
            <person name="Anderson E."/>
            <person name="Anderson S."/>
            <person name="Arachi H."/>
            <person name="Azer M."/>
            <person name="Bachantsang P."/>
            <person name="Barry A."/>
            <person name="Bayul T."/>
            <person name="Berlin A."/>
            <person name="Bessette D."/>
            <person name="Bloom T."/>
            <person name="Blye J."/>
            <person name="Boguslavskiy L."/>
            <person name="Bonnet C."/>
            <person name="Boukhgalter B."/>
            <person name="Bourzgui I."/>
            <person name="Brown A."/>
            <person name="Cahill P."/>
            <person name="Channer S."/>
            <person name="Cheshatsang Y."/>
            <person name="Chuda L."/>
            <person name="Citroen M."/>
            <person name="Collymore A."/>
            <person name="Cooke P."/>
            <person name="Costello M."/>
            <person name="D'Aco K."/>
            <person name="Daza R."/>
            <person name="De Haan G."/>
            <person name="DeGray S."/>
            <person name="DeMaso C."/>
            <person name="Dhargay N."/>
            <person name="Dooley K."/>
            <person name="Dooley E."/>
            <person name="Doricent M."/>
            <person name="Dorje P."/>
            <person name="Dorjee K."/>
            <person name="Dupes A."/>
            <person name="Elong R."/>
            <person name="Falk J."/>
            <person name="Farina A."/>
            <person name="Faro S."/>
            <person name="Ferguson D."/>
            <person name="Fisher S."/>
            <person name="Foley C.D."/>
            <person name="Franke A."/>
            <person name="Friedrich D."/>
            <person name="Gadbois L."/>
            <person name="Gearin G."/>
            <person name="Gearin C.R."/>
            <person name="Giannoukos G."/>
            <person name="Goode T."/>
            <person name="Graham J."/>
            <person name="Grandbois E."/>
            <person name="Grewal S."/>
            <person name="Gyaltsen K."/>
            <person name="Hafez N."/>
            <person name="Hagos B."/>
            <person name="Hall J."/>
            <person name="Henson C."/>
            <person name="Hollinger A."/>
            <person name="Honan T."/>
            <person name="Huard M.D."/>
            <person name="Hughes L."/>
            <person name="Hurhula B."/>
            <person name="Husby M.E."/>
            <person name="Kamat A."/>
            <person name="Kanga B."/>
            <person name="Kashin S."/>
            <person name="Khazanovich D."/>
            <person name="Kisner P."/>
            <person name="Lance K."/>
            <person name="Lara M."/>
            <person name="Lee W."/>
            <person name="Lennon N."/>
            <person name="Letendre F."/>
            <person name="LeVine R."/>
            <person name="Lipovsky A."/>
            <person name="Liu X."/>
            <person name="Liu J."/>
            <person name="Liu S."/>
            <person name="Lokyitsang T."/>
            <person name="Lokyitsang Y."/>
            <person name="Lubonja R."/>
            <person name="Lui A."/>
            <person name="MacDonald P."/>
            <person name="Magnisalis V."/>
            <person name="Maru K."/>
            <person name="Matthews C."/>
            <person name="McCusker W."/>
            <person name="McDonough S."/>
            <person name="Mehta T."/>
            <person name="Meldrim J."/>
            <person name="Meneus L."/>
            <person name="Mihai O."/>
            <person name="Mihalev A."/>
            <person name="Mihova T."/>
            <person name="Mittelman R."/>
            <person name="Mlenga V."/>
            <person name="Montmayeur A."/>
            <person name="Mulrain L."/>
            <person name="Navidi A."/>
            <person name="Naylor J."/>
            <person name="Negash T."/>
            <person name="Nguyen T."/>
            <person name="Nguyen N."/>
            <person name="Nicol R."/>
            <person name="Norbu C."/>
            <person name="Norbu N."/>
            <person name="Novod N."/>
            <person name="O'Neill B."/>
            <person name="Osman S."/>
            <person name="Markiewicz E."/>
            <person name="Oyono O.L."/>
            <person name="Patti C."/>
            <person name="Phunkhang P."/>
            <person name="Pierre F."/>
            <person name="Priest M."/>
            <person name="Raghuraman S."/>
            <person name="Rege F."/>
            <person name="Reyes R."/>
            <person name="Rise C."/>
            <person name="Rogov P."/>
            <person name="Ross K."/>
            <person name="Ryan E."/>
            <person name="Settipalli S."/>
            <person name="Shea T."/>
            <person name="Sherpa N."/>
            <person name="Shi L."/>
            <person name="Shih D."/>
            <person name="Sparrow T."/>
            <person name="Spaulding J."/>
            <person name="Stalker J."/>
            <person name="Stange-Thomann N."/>
            <person name="Stavropoulos S."/>
            <person name="Stone C."/>
            <person name="Strader C."/>
            <person name="Tesfaye S."/>
            <person name="Thomson T."/>
            <person name="Thoulutsang Y."/>
            <person name="Thoulutsang D."/>
            <person name="Topham K."/>
            <person name="Topping I."/>
            <person name="Tsamla T."/>
            <person name="Vassiliev H."/>
            <person name="Vo A."/>
            <person name="Wangchuk T."/>
            <person name="Wangdi T."/>
            <person name="Weiand M."/>
            <person name="Wilkinson J."/>
            <person name="Wilson A."/>
            <person name="Yadav S."/>
            <person name="Young G."/>
            <person name="Yu Q."/>
            <person name="Zembek L."/>
            <person name="Zhong D."/>
            <person name="Zimmer A."/>
            <person name="Zwirko Z."/>
            <person name="Jaffe D.B."/>
            <person name="Alvarez P."/>
            <person name="Brockman W."/>
            <person name="Butler J."/>
            <person name="Chin C."/>
            <person name="Gnerre S."/>
            <person name="Grabherr M."/>
            <person name="Kleber M."/>
            <person name="Mauceli E."/>
            <person name="MacCallum I."/>
        </authorList>
    </citation>
    <scope>NUCLEOTIDE SEQUENCE [LARGE SCALE GENOMIC DNA]</scope>
    <source>
        <strain evidence="4">Tucson 14024-0371.13</strain>
    </source>
</reference>
<dbReference type="PROSITE" id="PS51031">
    <property type="entry name" value="BESS"/>
    <property type="match status" value="1"/>
</dbReference>
<evidence type="ECO:0000313" key="4">
    <source>
        <dbReference type="Proteomes" id="UP000007801"/>
    </source>
</evidence>
<evidence type="ECO:0000256" key="1">
    <source>
        <dbReference type="PROSITE-ProRule" id="PRU00371"/>
    </source>
</evidence>
<keyword evidence="4" id="KW-1185">Reference proteome</keyword>
<dbReference type="GO" id="GO:0003677">
    <property type="term" value="F:DNA binding"/>
    <property type="evidence" value="ECO:0007669"/>
    <property type="project" value="InterPro"/>
</dbReference>
<protein>
    <submittedName>
        <fullName evidence="3">Uncharacterized protein, isoform B</fullName>
        <ecNumber evidence="3">1.1.1.8</ecNumber>
        <ecNumber evidence="3">1.1.1.94</ecNumber>
        <ecNumber evidence="3">1.1.5.3</ecNumber>
    </submittedName>
</protein>
<dbReference type="eggNOG" id="ENOG502TBE2">
    <property type="taxonomic scope" value="Eukaryota"/>
</dbReference>
<dbReference type="GO" id="GO:0141152">
    <property type="term" value="F:glycerol-3-phosphate dehydrogenase (NAD+) activity"/>
    <property type="evidence" value="ECO:0007669"/>
    <property type="project" value="UniProtKB-EC"/>
</dbReference>
<dbReference type="Proteomes" id="UP000007801">
    <property type="component" value="Unassembled WGS sequence"/>
</dbReference>
<dbReference type="InParanoid" id="A0A0P8XZ99"/>
<dbReference type="EC" id="1.1.5.3" evidence="3"/>
<sequence length="217" mass="24320">MSNGKTFGTSVRRSQDQQSMARIYGLGSSNGEVSQLENVSSNSGIFEVTNEETDLGSYGTMEQDLKFKRRRLHRPNTVWKRKDLLNEKQMPQTRQELLQSIGEQREILGAYFQRLNEQKAETSTSSATAIGSSSATSIPVTPPRNSYDLFFESACISVKSLPPKLAAEAKSRISQIITEFEIRAISQQEERQAAAQQGRQHRLDETAGVVYEFHPCP</sequence>
<evidence type="ECO:0000313" key="3">
    <source>
        <dbReference type="EMBL" id="KPU80215.1"/>
    </source>
</evidence>
<dbReference type="EC" id="1.1.1.94" evidence="3"/>
<evidence type="ECO:0000259" key="2">
    <source>
        <dbReference type="PROSITE" id="PS51031"/>
    </source>
</evidence>
<dbReference type="GO" id="GO:0005634">
    <property type="term" value="C:nucleus"/>
    <property type="evidence" value="ECO:0007669"/>
    <property type="project" value="UniProtKB-SubCell"/>
</dbReference>